<proteinExistence type="predicted"/>
<keyword evidence="2" id="KW-0413">Isomerase</keyword>
<keyword evidence="3" id="KW-1185">Reference proteome</keyword>
<evidence type="ECO:0000313" key="3">
    <source>
        <dbReference type="Proteomes" id="UP000694300"/>
    </source>
</evidence>
<dbReference type="EMBL" id="JADQDF010000001">
    <property type="protein sequence ID" value="MBW0127697.1"/>
    <property type="molecule type" value="Genomic_DNA"/>
</dbReference>
<dbReference type="NCBIfam" id="TIGR03083">
    <property type="entry name" value="maleylpyruvate isomerase family mycothiol-dependent enzyme"/>
    <property type="match status" value="1"/>
</dbReference>
<reference evidence="2 3" key="1">
    <citation type="submission" date="2020-11" db="EMBL/GenBank/DDBJ databases">
        <title>Pseudonocardia abyssalis sp. nov. and Pseudonocardia oceani sp. nov., description and phylogenomic analysis of two novel actinomycetes isolated from the deep Southern Ocean.</title>
        <authorList>
            <person name="Parra J."/>
        </authorList>
    </citation>
    <scope>NUCLEOTIDE SEQUENCE [LARGE SCALE GENOMIC DNA]</scope>
    <source>
        <strain evidence="3">KRD185</strain>
    </source>
</reference>
<evidence type="ECO:0000313" key="2">
    <source>
        <dbReference type="EMBL" id="MBW0127697.1"/>
    </source>
</evidence>
<evidence type="ECO:0000259" key="1">
    <source>
        <dbReference type="Pfam" id="PF11716"/>
    </source>
</evidence>
<dbReference type="GO" id="GO:0016853">
    <property type="term" value="F:isomerase activity"/>
    <property type="evidence" value="ECO:0007669"/>
    <property type="project" value="UniProtKB-KW"/>
</dbReference>
<dbReference type="Proteomes" id="UP000694300">
    <property type="component" value="Unassembled WGS sequence"/>
</dbReference>
<protein>
    <submittedName>
        <fullName evidence="2">Maleylpyruvate isomerase family mycothiol-dependent enzyme</fullName>
    </submittedName>
</protein>
<dbReference type="InterPro" id="IPR017517">
    <property type="entry name" value="Maleyloyr_isom"/>
</dbReference>
<gene>
    <name evidence="2" type="ORF">I4I82_08365</name>
</gene>
<organism evidence="2 3">
    <name type="scientific">Pseudonocardia oceani</name>
    <dbReference type="NCBI Taxonomy" id="2792013"/>
    <lineage>
        <taxon>Bacteria</taxon>
        <taxon>Bacillati</taxon>
        <taxon>Actinomycetota</taxon>
        <taxon>Actinomycetes</taxon>
        <taxon>Pseudonocardiales</taxon>
        <taxon>Pseudonocardiaceae</taxon>
        <taxon>Pseudonocardia</taxon>
    </lineage>
</organism>
<dbReference type="RefSeq" id="WP_218593060.1">
    <property type="nucleotide sequence ID" value="NZ_JADQDE010000250.1"/>
</dbReference>
<feature type="domain" description="Mycothiol-dependent maleylpyruvate isomerase metal-binding" evidence="1">
    <location>
        <begin position="11"/>
        <end position="98"/>
    </location>
</feature>
<name>A0ABS6U639_9PSEU</name>
<dbReference type="Pfam" id="PF11716">
    <property type="entry name" value="MDMPI_N"/>
    <property type="match status" value="1"/>
</dbReference>
<accession>A0ABS6U639</accession>
<comment type="caution">
    <text evidence="2">The sequence shown here is derived from an EMBL/GenBank/DDBJ whole genome shotgun (WGS) entry which is preliminary data.</text>
</comment>
<dbReference type="InterPro" id="IPR024344">
    <property type="entry name" value="MDMPI_metal-binding"/>
</dbReference>
<sequence>MDEDASWRVIAAERRALADLLDGLTPQEWESASLCDGWRVRDVAAHVALTPQHPSIGAMLVGAVRARGDFDRLNHDLSVAHAARPPARLVEELRMHAESHRLPFVTSYRNLLMDVVTHVQDVAVPLGLHHDPPADGAHAAAQRVWDMGWPFHARRRLRGLRLVATDGPFAAGEGEEVRGSTVALLLLMSGRTAAAARDLTGPGTARLATRP</sequence>